<organism evidence="1 2">
    <name type="scientific">Thiocapsa roseopersicina</name>
    <dbReference type="NCBI Taxonomy" id="1058"/>
    <lineage>
        <taxon>Bacteria</taxon>
        <taxon>Pseudomonadati</taxon>
        <taxon>Pseudomonadota</taxon>
        <taxon>Gammaproteobacteria</taxon>
        <taxon>Chromatiales</taxon>
        <taxon>Chromatiaceae</taxon>
        <taxon>Thiocapsa</taxon>
    </lineage>
</organism>
<dbReference type="OrthoDB" id="5769274at2"/>
<keyword evidence="2" id="KW-1185">Reference proteome</keyword>
<evidence type="ECO:0000313" key="2">
    <source>
        <dbReference type="Proteomes" id="UP000198816"/>
    </source>
</evidence>
<evidence type="ECO:0000313" key="1">
    <source>
        <dbReference type="EMBL" id="SDW83246.1"/>
    </source>
</evidence>
<reference evidence="2" key="1">
    <citation type="submission" date="2016-10" db="EMBL/GenBank/DDBJ databases">
        <authorList>
            <person name="Varghese N."/>
            <person name="Submissions S."/>
        </authorList>
    </citation>
    <scope>NUCLEOTIDE SEQUENCE [LARGE SCALE GENOMIC DNA]</scope>
    <source>
        <strain evidence="2">DSM 217</strain>
    </source>
</reference>
<dbReference type="Proteomes" id="UP000198816">
    <property type="component" value="Unassembled WGS sequence"/>
</dbReference>
<gene>
    <name evidence="1" type="ORF">SAMN05421783_10991</name>
</gene>
<dbReference type="STRING" id="1058.SAMN05421783_10991"/>
<dbReference type="RefSeq" id="WP_093031638.1">
    <property type="nucleotide sequence ID" value="NZ_FNNZ01000009.1"/>
</dbReference>
<dbReference type="EMBL" id="FNNZ01000009">
    <property type="protein sequence ID" value="SDW83246.1"/>
    <property type="molecule type" value="Genomic_DNA"/>
</dbReference>
<protein>
    <submittedName>
        <fullName evidence="1">Uncharacterized protein</fullName>
    </submittedName>
</protein>
<sequence length="173" mass="18555">MERTHETRGEGGDGGIDLVVFGVGALRFAVVSKLIRSIADPADTPETQAPALADLLGLARPSCPVSARTHGSRERLVRFRHTLRDGAQDSGMRIEEPVSLRRVPIDAIHPLPALVEALSALPCVRGLVALSAPNAEDFAILLDPRRLPEDAFTPPGSCKAAPAWMIGQRRQES</sequence>
<proteinExistence type="predicted"/>
<dbReference type="AlphaFoldDB" id="A0A1H2WS04"/>
<accession>A0A1H2WS04</accession>
<name>A0A1H2WS04_THIRO</name>